<gene>
    <name evidence="2" type="ORF">AVDCRST_MAG93-4224</name>
</gene>
<reference evidence="2" key="1">
    <citation type="submission" date="2020-02" db="EMBL/GenBank/DDBJ databases">
        <authorList>
            <person name="Meier V. D."/>
        </authorList>
    </citation>
    <scope>NUCLEOTIDE SEQUENCE</scope>
    <source>
        <strain evidence="2">AVDCRST_MAG93</strain>
    </source>
</reference>
<name>A0A6J4K4M5_9CHLR</name>
<feature type="compositionally biased region" description="Basic and acidic residues" evidence="1">
    <location>
        <begin position="19"/>
        <end position="39"/>
    </location>
</feature>
<dbReference type="AlphaFoldDB" id="A0A6J4K4M5"/>
<protein>
    <submittedName>
        <fullName evidence="2">Uncharacterized protein</fullName>
    </submittedName>
</protein>
<evidence type="ECO:0000313" key="2">
    <source>
        <dbReference type="EMBL" id="CAA9295530.1"/>
    </source>
</evidence>
<feature type="compositionally biased region" description="Polar residues" evidence="1">
    <location>
        <begin position="40"/>
        <end position="51"/>
    </location>
</feature>
<dbReference type="EMBL" id="CADCTR010001423">
    <property type="protein sequence ID" value="CAA9295530.1"/>
    <property type="molecule type" value="Genomic_DNA"/>
</dbReference>
<sequence>MIPTTIWLIHVPLSTAPIRREDTDITQHPDETEKHESDTKSVTITATRGER</sequence>
<evidence type="ECO:0000256" key="1">
    <source>
        <dbReference type="SAM" id="MobiDB-lite"/>
    </source>
</evidence>
<feature type="region of interest" description="Disordered" evidence="1">
    <location>
        <begin position="19"/>
        <end position="51"/>
    </location>
</feature>
<proteinExistence type="predicted"/>
<accession>A0A6J4K4M5</accession>
<organism evidence="2">
    <name type="scientific">uncultured Chloroflexia bacterium</name>
    <dbReference type="NCBI Taxonomy" id="1672391"/>
    <lineage>
        <taxon>Bacteria</taxon>
        <taxon>Bacillati</taxon>
        <taxon>Chloroflexota</taxon>
        <taxon>Chloroflexia</taxon>
        <taxon>environmental samples</taxon>
    </lineage>
</organism>